<sequence length="157" mass="18184">MSYEILSMPGYRAMGIKTEVMYDNISGLEEGMHSIKERVKEFDYIQDATTHLALSYHLHPNGFVHYSAFKVYPEQPLLKGMVDMLVPALTYMKATLSVNDNVYEVYQSLENYLLKSPINHTQMPGLPTMTRFRLNMNIILFKQSINSMRFGSQFRNV</sequence>
<evidence type="ECO:0000313" key="2">
    <source>
        <dbReference type="Proteomes" id="UP001179280"/>
    </source>
</evidence>
<name>A0ABS2STH3_9BACI</name>
<reference evidence="1" key="1">
    <citation type="submission" date="2021-01" db="EMBL/GenBank/DDBJ databases">
        <title>Genomic Encyclopedia of Type Strains, Phase IV (KMG-IV): sequencing the most valuable type-strain genomes for metagenomic binning, comparative biology and taxonomic classification.</title>
        <authorList>
            <person name="Goeker M."/>
        </authorList>
    </citation>
    <scope>NUCLEOTIDE SEQUENCE</scope>
    <source>
        <strain evidence="1">DSM 21943</strain>
    </source>
</reference>
<dbReference type="Proteomes" id="UP001179280">
    <property type="component" value="Unassembled WGS sequence"/>
</dbReference>
<accession>A0ABS2STH3</accession>
<proteinExistence type="predicted"/>
<dbReference type="EMBL" id="JAFBCV010000005">
    <property type="protein sequence ID" value="MBM7838825.1"/>
    <property type="molecule type" value="Genomic_DNA"/>
</dbReference>
<comment type="caution">
    <text evidence="1">The sequence shown here is derived from an EMBL/GenBank/DDBJ whole genome shotgun (WGS) entry which is preliminary data.</text>
</comment>
<keyword evidence="2" id="KW-1185">Reference proteome</keyword>
<evidence type="ECO:0000313" key="1">
    <source>
        <dbReference type="EMBL" id="MBM7838825.1"/>
    </source>
</evidence>
<dbReference type="RefSeq" id="WP_204466113.1">
    <property type="nucleotide sequence ID" value="NZ_JAFBCV010000005.1"/>
</dbReference>
<protein>
    <submittedName>
        <fullName evidence="1">Transcriptional regulator YdeE</fullName>
    </submittedName>
</protein>
<gene>
    <name evidence="1" type="ORF">JOC54_002084</name>
</gene>
<organism evidence="1 2">
    <name type="scientific">Shouchella xiaoxiensis</name>
    <dbReference type="NCBI Taxonomy" id="766895"/>
    <lineage>
        <taxon>Bacteria</taxon>
        <taxon>Bacillati</taxon>
        <taxon>Bacillota</taxon>
        <taxon>Bacilli</taxon>
        <taxon>Bacillales</taxon>
        <taxon>Bacillaceae</taxon>
        <taxon>Shouchella</taxon>
    </lineage>
</organism>